<dbReference type="SUPFAM" id="SSF50156">
    <property type="entry name" value="PDZ domain-like"/>
    <property type="match status" value="1"/>
</dbReference>
<feature type="region of interest" description="Disordered" evidence="1">
    <location>
        <begin position="113"/>
        <end position="154"/>
    </location>
</feature>
<sequence length="341" mass="35918">MSFPIKNVNTQSINGTYRLQPQSCLTNPTTPIQETMCENSQSSMEELMNAEDSSSAKATSTVTSTTASLVAGATVGTTGHAGGEQISLSKKAIHQRDADENLFLRFLELDPSPEASSATSTGVGQTTPATPRRSSVGAGGPLKPITGSTSAGRTPFTITKRLARTGDRGFGFSIVWTHPPRVEKVETGLSADRAGILPGDYVVFVDKHNVVTMPEQDVLNLIRTQGNTLLLEIFRRPQSTGGLQIQNRSNGLRNMSSGNAPALTLGGITNSTGNIHSLNVSTGGALPQPDEGEPFARTSPSPFGVARSSTACSNISIETAKRKLHLPQVTFSKEVGKGVLV</sequence>
<reference evidence="3" key="2">
    <citation type="submission" date="2020-05" db="UniProtKB">
        <authorList>
            <consortium name="EnsemblMetazoa"/>
        </authorList>
    </citation>
    <scope>IDENTIFICATION</scope>
    <source>
        <strain evidence="3">maculatus3</strain>
    </source>
</reference>
<dbReference type="GO" id="GO:0005634">
    <property type="term" value="C:nucleus"/>
    <property type="evidence" value="ECO:0007669"/>
    <property type="project" value="TreeGrafter"/>
</dbReference>
<dbReference type="EnsemblMetazoa" id="AMAM009518-RA">
    <property type="protein sequence ID" value="AMAM009518-PA"/>
    <property type="gene ID" value="AMAM009518"/>
</dbReference>
<dbReference type="InterPro" id="IPR001478">
    <property type="entry name" value="PDZ"/>
</dbReference>
<evidence type="ECO:0000256" key="1">
    <source>
        <dbReference type="SAM" id="MobiDB-lite"/>
    </source>
</evidence>
<feature type="compositionally biased region" description="Polar residues" evidence="1">
    <location>
        <begin position="114"/>
        <end position="133"/>
    </location>
</feature>
<dbReference type="PANTHER" id="PTHR46848">
    <property type="entry name" value="REGULATOR OF G-PROTEIN SIGNALING 3"/>
    <property type="match status" value="1"/>
</dbReference>
<dbReference type="PROSITE" id="PS50106">
    <property type="entry name" value="PDZ"/>
    <property type="match status" value="1"/>
</dbReference>
<name>A0A182SM56_9DIPT</name>
<proteinExistence type="predicted"/>
<dbReference type="AlphaFoldDB" id="A0A182SM56"/>
<protein>
    <submittedName>
        <fullName evidence="3">PDZ domain-containing protein</fullName>
    </submittedName>
</protein>
<reference evidence="4" key="1">
    <citation type="submission" date="2013-09" db="EMBL/GenBank/DDBJ databases">
        <title>The Genome Sequence of Anopheles maculatus species B.</title>
        <authorList>
            <consortium name="The Broad Institute Genomics Platform"/>
            <person name="Neafsey D.E."/>
            <person name="Besansky N."/>
            <person name="Howell P."/>
            <person name="Walton C."/>
            <person name="Young S.K."/>
            <person name="Zeng Q."/>
            <person name="Gargeya S."/>
            <person name="Fitzgerald M."/>
            <person name="Haas B."/>
            <person name="Abouelleil A."/>
            <person name="Allen A.W."/>
            <person name="Alvarado L."/>
            <person name="Arachchi H.M."/>
            <person name="Berlin A.M."/>
            <person name="Chapman S.B."/>
            <person name="Gainer-Dewar J."/>
            <person name="Goldberg J."/>
            <person name="Griggs A."/>
            <person name="Gujja S."/>
            <person name="Hansen M."/>
            <person name="Howarth C."/>
            <person name="Imamovic A."/>
            <person name="Ireland A."/>
            <person name="Larimer J."/>
            <person name="McCowan C."/>
            <person name="Murphy C."/>
            <person name="Pearson M."/>
            <person name="Poon T.W."/>
            <person name="Priest M."/>
            <person name="Roberts A."/>
            <person name="Saif S."/>
            <person name="Shea T."/>
            <person name="Sisk P."/>
            <person name="Sykes S."/>
            <person name="Wortman J."/>
            <person name="Nusbaum C."/>
            <person name="Birren B."/>
        </authorList>
    </citation>
    <scope>NUCLEOTIDE SEQUENCE [LARGE SCALE GENOMIC DNA]</scope>
    <source>
        <strain evidence="4">maculatus3</strain>
    </source>
</reference>
<dbReference type="VEuPathDB" id="VectorBase:AMAM009518"/>
<evidence type="ECO:0000259" key="2">
    <source>
        <dbReference type="PROSITE" id="PS50106"/>
    </source>
</evidence>
<dbReference type="SMART" id="SM00228">
    <property type="entry name" value="PDZ"/>
    <property type="match status" value="1"/>
</dbReference>
<keyword evidence="4" id="KW-1185">Reference proteome</keyword>
<dbReference type="Gene3D" id="2.30.42.10">
    <property type="match status" value="1"/>
</dbReference>
<feature type="domain" description="PDZ" evidence="2">
    <location>
        <begin position="159"/>
        <end position="237"/>
    </location>
</feature>
<organism evidence="3 4">
    <name type="scientific">Anopheles maculatus</name>
    <dbReference type="NCBI Taxonomy" id="74869"/>
    <lineage>
        <taxon>Eukaryota</taxon>
        <taxon>Metazoa</taxon>
        <taxon>Ecdysozoa</taxon>
        <taxon>Arthropoda</taxon>
        <taxon>Hexapoda</taxon>
        <taxon>Insecta</taxon>
        <taxon>Pterygota</taxon>
        <taxon>Neoptera</taxon>
        <taxon>Endopterygota</taxon>
        <taxon>Diptera</taxon>
        <taxon>Nematocera</taxon>
        <taxon>Culicoidea</taxon>
        <taxon>Culicidae</taxon>
        <taxon>Anophelinae</taxon>
        <taxon>Anopheles</taxon>
        <taxon>Anopheles maculatus group</taxon>
    </lineage>
</organism>
<accession>A0A182SM56</accession>
<dbReference type="Pfam" id="PF17820">
    <property type="entry name" value="PDZ_6"/>
    <property type="match status" value="1"/>
</dbReference>
<dbReference type="InterPro" id="IPR041489">
    <property type="entry name" value="PDZ_6"/>
</dbReference>
<dbReference type="GO" id="GO:0005886">
    <property type="term" value="C:plasma membrane"/>
    <property type="evidence" value="ECO:0007669"/>
    <property type="project" value="TreeGrafter"/>
</dbReference>
<dbReference type="PANTHER" id="PTHR46848:SF1">
    <property type="entry name" value="REGULATOR OF G-PROTEIN SIGNALING 3"/>
    <property type="match status" value="1"/>
</dbReference>
<dbReference type="Proteomes" id="UP000075901">
    <property type="component" value="Unassembled WGS sequence"/>
</dbReference>
<evidence type="ECO:0000313" key="3">
    <source>
        <dbReference type="EnsemblMetazoa" id="AMAM009518-PA"/>
    </source>
</evidence>
<evidence type="ECO:0000313" key="4">
    <source>
        <dbReference type="Proteomes" id="UP000075901"/>
    </source>
</evidence>
<dbReference type="InterPro" id="IPR036034">
    <property type="entry name" value="PDZ_sf"/>
</dbReference>